<dbReference type="SUPFAM" id="SSF52540">
    <property type="entry name" value="P-loop containing nucleoside triphosphate hydrolases"/>
    <property type="match status" value="1"/>
</dbReference>
<feature type="domain" description="G" evidence="5">
    <location>
        <begin position="133"/>
        <end position="186"/>
    </location>
</feature>
<comment type="function">
    <text evidence="3">Required for a late step of 50S ribosomal subunit assembly. Has GTPase activity.</text>
</comment>
<gene>
    <name evidence="6" type="primary">rbgA</name>
    <name evidence="6" type="ORF">NCTC10146_00646</name>
</gene>
<comment type="subcellular location">
    <subcellularLocation>
        <location evidence="3">Cytoplasm</location>
    </subcellularLocation>
</comment>
<dbReference type="Gene3D" id="3.40.50.300">
    <property type="entry name" value="P-loop containing nucleotide triphosphate hydrolases"/>
    <property type="match status" value="1"/>
</dbReference>
<dbReference type="InterPro" id="IPR023179">
    <property type="entry name" value="GTP-bd_ortho_bundle_sf"/>
</dbReference>
<feature type="binding site" evidence="4">
    <location>
        <position position="182"/>
    </location>
    <ligand>
        <name>GTP</name>
        <dbReference type="ChEBI" id="CHEBI:37565"/>
    </ligand>
</feature>
<evidence type="ECO:0000256" key="3">
    <source>
        <dbReference type="PIRNR" id="PIRNR006230"/>
    </source>
</evidence>
<evidence type="ECO:0000256" key="2">
    <source>
        <dbReference type="ARBA" id="ARBA00023134"/>
    </source>
</evidence>
<dbReference type="CDD" id="cd01856">
    <property type="entry name" value="YlqF"/>
    <property type="match status" value="1"/>
</dbReference>
<keyword evidence="1 3" id="KW-0547">Nucleotide-binding</keyword>
<evidence type="ECO:0000256" key="1">
    <source>
        <dbReference type="ARBA" id="ARBA00022741"/>
    </source>
</evidence>
<dbReference type="Proteomes" id="UP000290495">
    <property type="component" value="Chromosome"/>
</dbReference>
<evidence type="ECO:0000259" key="5">
    <source>
        <dbReference type="Pfam" id="PF01926"/>
    </source>
</evidence>
<dbReference type="Pfam" id="PF01926">
    <property type="entry name" value="MMR_HSR1"/>
    <property type="match status" value="1"/>
</dbReference>
<feature type="binding site" evidence="4">
    <location>
        <begin position="139"/>
        <end position="144"/>
    </location>
    <ligand>
        <name>GTP</name>
        <dbReference type="ChEBI" id="CHEBI:37565"/>
    </ligand>
</feature>
<dbReference type="InterPro" id="IPR006073">
    <property type="entry name" value="GTP-bd"/>
</dbReference>
<sequence>MNIENNQEKYNNLVQWYPGHMAKGFREIKDTANLADIFIVVLDARAPISSYNEDFDKIVPQKPRLFIITKSDLMDNDKKNIISSKFKGEHLLWLDLRKASSKQIILKKLKEMSQERIKRNQAKGMIQTKIKSFVVGVPNCGKSTLINLVSEKSSLKVANFPGVTREKKWVINGEYLFLDTPGILLPKFVDQEPAIKLLAIGAIKVENFPTEFVATEIWSLLSKYYPNKLIELGLKPSNDKVEIYGLLWEYAAKFKFFKEQGKIDIDKAEKHFIQWVKNMKGITFD</sequence>
<evidence type="ECO:0000313" key="6">
    <source>
        <dbReference type="EMBL" id="VEU69158.1"/>
    </source>
</evidence>
<evidence type="ECO:0000313" key="7">
    <source>
        <dbReference type="Proteomes" id="UP000290495"/>
    </source>
</evidence>
<dbReference type="PIRSF" id="PIRSF006230">
    <property type="entry name" value="MG442"/>
    <property type="match status" value="1"/>
</dbReference>
<dbReference type="InterPro" id="IPR027417">
    <property type="entry name" value="P-loop_NTPase"/>
</dbReference>
<dbReference type="Gene3D" id="1.10.1580.10">
    <property type="match status" value="1"/>
</dbReference>
<organism evidence="6 7">
    <name type="scientific">Mycoplasmopsis canis</name>
    <dbReference type="NCBI Taxonomy" id="29555"/>
    <lineage>
        <taxon>Bacteria</taxon>
        <taxon>Bacillati</taxon>
        <taxon>Mycoplasmatota</taxon>
        <taxon>Mycoplasmoidales</taxon>
        <taxon>Metamycoplasmataceae</taxon>
        <taxon>Mycoplasmopsis</taxon>
    </lineage>
</organism>
<reference evidence="6 7" key="1">
    <citation type="submission" date="2019-01" db="EMBL/GenBank/DDBJ databases">
        <authorList>
            <consortium name="Pathogen Informatics"/>
        </authorList>
    </citation>
    <scope>NUCLEOTIDE SEQUENCE [LARGE SCALE GENOMIC DNA]</scope>
    <source>
        <strain evidence="6 7">NCTC10146</strain>
    </source>
</reference>
<comment type="similarity">
    <text evidence="3">Belongs to the TRAFAC class YlqF/YawG GTPase family. MTG1 subfamily.</text>
</comment>
<dbReference type="GO" id="GO:0006412">
    <property type="term" value="P:translation"/>
    <property type="evidence" value="ECO:0007669"/>
    <property type="project" value="TreeGrafter"/>
</dbReference>
<dbReference type="GO" id="GO:0003924">
    <property type="term" value="F:GTPase activity"/>
    <property type="evidence" value="ECO:0007669"/>
    <property type="project" value="TreeGrafter"/>
</dbReference>
<dbReference type="PANTHER" id="PTHR45782:SF4">
    <property type="entry name" value="MITOCHONDRIAL RIBOSOME-ASSOCIATED GTPASE 1"/>
    <property type="match status" value="1"/>
</dbReference>
<dbReference type="InterPro" id="IPR019991">
    <property type="entry name" value="GTP-bd_ribosome_bgen"/>
</dbReference>
<name>A0A449ARK3_9BACT</name>
<dbReference type="PANTHER" id="PTHR45782">
    <property type="entry name" value="MITOCHONDRIAL RIBOSOME-ASSOCIATED GTPASE 1"/>
    <property type="match status" value="1"/>
</dbReference>
<evidence type="ECO:0000256" key="4">
    <source>
        <dbReference type="PIRSR" id="PIRSR006230-1"/>
    </source>
</evidence>
<dbReference type="RefSeq" id="WP_004795220.1">
    <property type="nucleotide sequence ID" value="NZ_LR215010.1"/>
</dbReference>
<keyword evidence="2 3" id="KW-0342">GTP-binding</keyword>
<keyword evidence="3" id="KW-0963">Cytoplasm</keyword>
<proteinExistence type="inferred from homology"/>
<protein>
    <recommendedName>
        <fullName evidence="3">Ribosome biogenesis GTPase A</fullName>
    </recommendedName>
</protein>
<dbReference type="EMBL" id="LR215010">
    <property type="protein sequence ID" value="VEU69158.1"/>
    <property type="molecule type" value="Genomic_DNA"/>
</dbReference>
<dbReference type="GO" id="GO:0005525">
    <property type="term" value="F:GTP binding"/>
    <property type="evidence" value="ECO:0007669"/>
    <property type="project" value="UniProtKB-KW"/>
</dbReference>
<dbReference type="InterPro" id="IPR016478">
    <property type="entry name" value="GTPase_MTG1"/>
</dbReference>
<dbReference type="NCBIfam" id="TIGR03596">
    <property type="entry name" value="GTPase_YlqF"/>
    <property type="match status" value="1"/>
</dbReference>
<accession>A0A449ARK3</accession>
<dbReference type="GO" id="GO:0005737">
    <property type="term" value="C:cytoplasm"/>
    <property type="evidence" value="ECO:0007669"/>
    <property type="project" value="UniProtKB-SubCell"/>
</dbReference>
<dbReference type="AlphaFoldDB" id="A0A449ARK3"/>